<evidence type="ECO:0000256" key="1">
    <source>
        <dbReference type="ARBA" id="ARBA00006865"/>
    </source>
</evidence>
<comment type="caution">
    <text evidence="3">The sequence shown here is derived from an EMBL/GenBank/DDBJ whole genome shotgun (WGS) entry which is preliminary data.</text>
</comment>
<proteinExistence type="inferred from homology"/>
<feature type="domain" description="GH16" evidence="2">
    <location>
        <begin position="35"/>
        <end position="300"/>
    </location>
</feature>
<evidence type="ECO:0000259" key="2">
    <source>
        <dbReference type="PROSITE" id="PS51762"/>
    </source>
</evidence>
<dbReference type="PANTHER" id="PTHR10963:SF55">
    <property type="entry name" value="GLYCOSIDE HYDROLASE FAMILY 16 PROTEIN"/>
    <property type="match status" value="1"/>
</dbReference>
<dbReference type="Pfam" id="PF00722">
    <property type="entry name" value="Glyco_hydro_16"/>
    <property type="match status" value="1"/>
</dbReference>
<dbReference type="InterPro" id="IPR008979">
    <property type="entry name" value="Galactose-bd-like_sf"/>
</dbReference>
<dbReference type="InterPro" id="IPR013320">
    <property type="entry name" value="ConA-like_dom_sf"/>
</dbReference>
<dbReference type="GO" id="GO:0005975">
    <property type="term" value="P:carbohydrate metabolic process"/>
    <property type="evidence" value="ECO:0007669"/>
    <property type="project" value="InterPro"/>
</dbReference>
<evidence type="ECO:0000313" key="4">
    <source>
        <dbReference type="Proteomes" id="UP001198163"/>
    </source>
</evidence>
<dbReference type="PROSITE" id="PS51257">
    <property type="entry name" value="PROKAR_LIPOPROTEIN"/>
    <property type="match status" value="1"/>
</dbReference>
<dbReference type="Proteomes" id="UP001198163">
    <property type="component" value="Unassembled WGS sequence"/>
</dbReference>
<name>A0AAE3EFZ2_9SPIR</name>
<accession>A0AAE3EFZ2</accession>
<dbReference type="PROSITE" id="PS51762">
    <property type="entry name" value="GH16_2"/>
    <property type="match status" value="1"/>
</dbReference>
<dbReference type="EMBL" id="JAINWA010000001">
    <property type="protein sequence ID" value="MCD1653445.1"/>
    <property type="molecule type" value="Genomic_DNA"/>
</dbReference>
<dbReference type="AlphaFoldDB" id="A0AAE3EFZ2"/>
<dbReference type="SUPFAM" id="SSF49785">
    <property type="entry name" value="Galactose-binding domain-like"/>
    <property type="match status" value="1"/>
</dbReference>
<gene>
    <name evidence="3" type="ORF">K7J14_01870</name>
</gene>
<dbReference type="InterPro" id="IPR050546">
    <property type="entry name" value="Glycosyl_Hydrlase_16"/>
</dbReference>
<dbReference type="InterPro" id="IPR000757">
    <property type="entry name" value="Beta-glucanase-like"/>
</dbReference>
<dbReference type="SUPFAM" id="SSF49899">
    <property type="entry name" value="Concanavalin A-like lectins/glucanases"/>
    <property type="match status" value="1"/>
</dbReference>
<organism evidence="3 4">
    <name type="scientific">Teretinema zuelzerae</name>
    <dbReference type="NCBI Taxonomy" id="156"/>
    <lineage>
        <taxon>Bacteria</taxon>
        <taxon>Pseudomonadati</taxon>
        <taxon>Spirochaetota</taxon>
        <taxon>Spirochaetia</taxon>
        <taxon>Spirochaetales</taxon>
        <taxon>Treponemataceae</taxon>
        <taxon>Teretinema</taxon>
    </lineage>
</organism>
<protein>
    <submittedName>
        <fullName evidence="3">Family 16 glycosylhydrolase</fullName>
    </submittedName>
</protein>
<dbReference type="GO" id="GO:0004553">
    <property type="term" value="F:hydrolase activity, hydrolyzing O-glycosyl compounds"/>
    <property type="evidence" value="ECO:0007669"/>
    <property type="project" value="InterPro"/>
</dbReference>
<dbReference type="Gene3D" id="2.60.120.430">
    <property type="entry name" value="Galactose-binding lectin"/>
    <property type="match status" value="1"/>
</dbReference>
<reference evidence="3" key="1">
    <citation type="submission" date="2021-08" db="EMBL/GenBank/DDBJ databases">
        <title>Comparative analyses of Brucepasteria parasyntrophica and Teretinema zuelzerae.</title>
        <authorList>
            <person name="Song Y."/>
            <person name="Brune A."/>
        </authorList>
    </citation>
    <scope>NUCLEOTIDE SEQUENCE</scope>
    <source>
        <strain evidence="3">DSM 1903</strain>
    </source>
</reference>
<keyword evidence="4" id="KW-1185">Reference proteome</keyword>
<sequence length="731" mass="80262">MRKTSLAAMGLIGVIALVGGCKPALEASSDGGRSSGARAAFDPSDGGSWNLSWHDEFNENFLDMTKWSYDTGTGAWGWGNNELQYYTDRPDNVQVTGGNLVITAKREDHNGMPYTSGRIHTQGKYSVHYGRIAARMKLPEGLGVWPAFWMLGQDFDGQNWPAIGELDILEMRGGQDNTASAASHWDQPGVGHAMYSESLTLDEKLSEDYHVYMLEWDKQFIYASVDGEVYWTFDNFWAEEGSLPDPKAKTEFQFPMYILLNLAVGGTFFDPPLSSPSMITAQFPQAMMVDWIRVYTKDDLAYKPWTPGGNSVNLFSETLSANKFVAEDEWNSIDAWAETLEIETTKSEKFEGSESLKLTAGNSGWLGLGMSSLTGKSLKNFTDGYLRFAIKTTSSGLFRVGMKSGPIMEQWVDLNSEYGFSANGQWKEVSIPLSAFMNQNQYFNITQLTQMFMFVSTGGFAPGDVIYLDNIHFWTDNPKDSDDPVIDDPVIDDPVIDDPVIDDPVIDDPVIDDPVIAPGYSFTGTLPNGLINGQPVEYTTTASYSNGITTVIFDGGAGFEWVWFFNPGHTVMTNSGSNVWKVELEGYVPGSALEYRFTVRKNGQEANNVGASHVWTVSESTVVDDPVVPGGYSFSGTLPNGLINGAPVSYTTTAELKGSDVHVTFNGGAGFEWVWLYSPGFTSMEHVGNGVWRAVLSGYSAGSVLDYRFTVRKDGQEANGVGTSHTWTVAP</sequence>
<dbReference type="PANTHER" id="PTHR10963">
    <property type="entry name" value="GLYCOSYL HYDROLASE-RELATED"/>
    <property type="match status" value="1"/>
</dbReference>
<dbReference type="Gene3D" id="2.60.120.200">
    <property type="match status" value="1"/>
</dbReference>
<comment type="similarity">
    <text evidence="1">Belongs to the glycosyl hydrolase 16 family.</text>
</comment>
<evidence type="ECO:0000313" key="3">
    <source>
        <dbReference type="EMBL" id="MCD1653445.1"/>
    </source>
</evidence>
<dbReference type="CDD" id="cd08023">
    <property type="entry name" value="GH16_laminarinase_like"/>
    <property type="match status" value="1"/>
</dbReference>